<dbReference type="Proteomes" id="UP000219669">
    <property type="component" value="Unassembled WGS sequence"/>
</dbReference>
<keyword evidence="1" id="KW-1133">Transmembrane helix</keyword>
<dbReference type="EMBL" id="OCNF01000006">
    <property type="protein sequence ID" value="SOD67708.1"/>
    <property type="molecule type" value="Genomic_DNA"/>
</dbReference>
<dbReference type="AlphaFoldDB" id="A0A286E9X9"/>
<name>A0A286E9X9_9NEIS</name>
<evidence type="ECO:0000256" key="1">
    <source>
        <dbReference type="SAM" id="Phobius"/>
    </source>
</evidence>
<proteinExistence type="predicted"/>
<reference evidence="2 3" key="1">
    <citation type="submission" date="2017-09" db="EMBL/GenBank/DDBJ databases">
        <authorList>
            <person name="Ehlers B."/>
            <person name="Leendertz F.H."/>
        </authorList>
    </citation>
    <scope>NUCLEOTIDE SEQUENCE [LARGE SCALE GENOMIC DNA]</scope>
    <source>
        <strain evidence="2 3">DSM 16848</strain>
    </source>
</reference>
<feature type="transmembrane region" description="Helical" evidence="1">
    <location>
        <begin position="55"/>
        <end position="77"/>
    </location>
</feature>
<accession>A0A286E9X9</accession>
<organism evidence="2 3">
    <name type="scientific">Alysiella filiformis DSM 16848</name>
    <dbReference type="NCBI Taxonomy" id="1120981"/>
    <lineage>
        <taxon>Bacteria</taxon>
        <taxon>Pseudomonadati</taxon>
        <taxon>Pseudomonadota</taxon>
        <taxon>Betaproteobacteria</taxon>
        <taxon>Neisseriales</taxon>
        <taxon>Neisseriaceae</taxon>
        <taxon>Alysiella</taxon>
    </lineage>
</organism>
<keyword evidence="1" id="KW-0812">Transmembrane</keyword>
<keyword evidence="1" id="KW-0472">Membrane</keyword>
<evidence type="ECO:0000313" key="2">
    <source>
        <dbReference type="EMBL" id="SOD67708.1"/>
    </source>
</evidence>
<gene>
    <name evidence="2" type="ORF">SAMN02746062_01005</name>
</gene>
<evidence type="ECO:0000313" key="3">
    <source>
        <dbReference type="Proteomes" id="UP000219669"/>
    </source>
</evidence>
<sequence>MLIAAVILFILNIIEFCIKIKKSFADNVENTNNIAKFSNQNAVAKNSIKNIIKGVILVFFIMLPVALSMLIVISVISERFFKKNDIKNNSDVSYVNEHRYVNDYELNYSNKNFRVVYPNYTCILPFEIQEVWKNNLSYEIAEELENQILPDEKARTLQHKRMAEHIQEIKNQAISSGVSVEIGNLIITCQPEMPKEQDNKQK</sequence>
<keyword evidence="3" id="KW-1185">Reference proteome</keyword>
<protein>
    <submittedName>
        <fullName evidence="2">Uncharacterized protein</fullName>
    </submittedName>
</protein>